<evidence type="ECO:0000259" key="1">
    <source>
        <dbReference type="PROSITE" id="PS50093"/>
    </source>
</evidence>
<dbReference type="PROSITE" id="PS50093">
    <property type="entry name" value="PKD"/>
    <property type="match status" value="1"/>
</dbReference>
<dbReference type="Proteomes" id="UP000250006">
    <property type="component" value="Unassembled WGS sequence"/>
</dbReference>
<accession>A0ABY1VS57</accession>
<comment type="caution">
    <text evidence="2">The sequence shown here is derived from an EMBL/GenBank/DDBJ whole genome shotgun (WGS) entry which is preliminary data.</text>
</comment>
<evidence type="ECO:0000313" key="2">
    <source>
        <dbReference type="EMBL" id="SPT53863.1"/>
    </source>
</evidence>
<gene>
    <name evidence="2" type="ORF">NCTC11535_01548</name>
</gene>
<name>A0ABY1VS57_9ACTO</name>
<dbReference type="InterPro" id="IPR000601">
    <property type="entry name" value="PKD_dom"/>
</dbReference>
<reference evidence="2 3" key="1">
    <citation type="submission" date="2018-06" db="EMBL/GenBank/DDBJ databases">
        <authorList>
            <consortium name="Pathogen Informatics"/>
            <person name="Doyle S."/>
        </authorList>
    </citation>
    <scope>NUCLEOTIDE SEQUENCE [LARGE SCALE GENOMIC DNA]</scope>
    <source>
        <strain evidence="2 3">NCTC11535</strain>
    </source>
</reference>
<sequence length="275" mass="29488">MKVKGLLRHMSAAVLVTNALTPMTGFDFDANSGSNTVQVIGTSNEIVSSGTPAASALTGYPGMNTGEYVQGADNPSTSNQRTQFCAAVDDPEIYFEVWRSCVQQPAEPAVPDVAAPARSEGGRVIRVSRSQVSRLLVDGSGITRQPPSLNTRRDMPMIVYTNPEPRVLSTEVLGVTVTITATPKSYAWSWGDGTITRTTDPGHPYPEHTVYHYYQAPAQGLQVTLTTSWSATYTTPDGVTRPVAGTVTTTNTTTPFNVKEYTAVLTDQAEEAQGH</sequence>
<feature type="domain" description="PKD" evidence="1">
    <location>
        <begin position="156"/>
        <end position="211"/>
    </location>
</feature>
<evidence type="ECO:0000313" key="3">
    <source>
        <dbReference type="Proteomes" id="UP000250006"/>
    </source>
</evidence>
<dbReference type="RefSeq" id="WP_126622231.1">
    <property type="nucleotide sequence ID" value="NZ_UAPQ01000008.1"/>
</dbReference>
<organism evidence="2 3">
    <name type="scientific">Actinomyces bovis</name>
    <dbReference type="NCBI Taxonomy" id="1658"/>
    <lineage>
        <taxon>Bacteria</taxon>
        <taxon>Bacillati</taxon>
        <taxon>Actinomycetota</taxon>
        <taxon>Actinomycetes</taxon>
        <taxon>Actinomycetales</taxon>
        <taxon>Actinomycetaceae</taxon>
        <taxon>Actinomyces</taxon>
    </lineage>
</organism>
<keyword evidence="3" id="KW-1185">Reference proteome</keyword>
<dbReference type="EMBL" id="UAPQ01000008">
    <property type="protein sequence ID" value="SPT53863.1"/>
    <property type="molecule type" value="Genomic_DNA"/>
</dbReference>
<proteinExistence type="predicted"/>
<protein>
    <recommendedName>
        <fullName evidence="1">PKD domain-containing protein</fullName>
    </recommendedName>
</protein>